<keyword evidence="3" id="KW-1185">Reference proteome</keyword>
<dbReference type="Pfam" id="PF00106">
    <property type="entry name" value="adh_short"/>
    <property type="match status" value="1"/>
</dbReference>
<evidence type="ECO:0008006" key="4">
    <source>
        <dbReference type="Google" id="ProtNLM"/>
    </source>
</evidence>
<dbReference type="AlphaFoldDB" id="A0AA39R2D8"/>
<dbReference type="InterPro" id="IPR036291">
    <property type="entry name" value="NAD(P)-bd_dom_sf"/>
</dbReference>
<dbReference type="Proteomes" id="UP001166286">
    <property type="component" value="Unassembled WGS sequence"/>
</dbReference>
<dbReference type="InterPro" id="IPR002347">
    <property type="entry name" value="SDR_fam"/>
</dbReference>
<gene>
    <name evidence="2" type="ORF">JMJ35_005487</name>
</gene>
<evidence type="ECO:0000313" key="2">
    <source>
        <dbReference type="EMBL" id="KAK0512359.1"/>
    </source>
</evidence>
<dbReference type="PRINTS" id="PR00081">
    <property type="entry name" value="GDHRDH"/>
</dbReference>
<organism evidence="2 3">
    <name type="scientific">Cladonia borealis</name>
    <dbReference type="NCBI Taxonomy" id="184061"/>
    <lineage>
        <taxon>Eukaryota</taxon>
        <taxon>Fungi</taxon>
        <taxon>Dikarya</taxon>
        <taxon>Ascomycota</taxon>
        <taxon>Pezizomycotina</taxon>
        <taxon>Lecanoromycetes</taxon>
        <taxon>OSLEUM clade</taxon>
        <taxon>Lecanoromycetidae</taxon>
        <taxon>Lecanorales</taxon>
        <taxon>Lecanorineae</taxon>
        <taxon>Cladoniaceae</taxon>
        <taxon>Cladonia</taxon>
    </lineage>
</organism>
<dbReference type="PANTHER" id="PTHR43157">
    <property type="entry name" value="PHOSPHATIDYLINOSITOL-GLYCAN BIOSYNTHESIS CLASS F PROTEIN-RELATED"/>
    <property type="match status" value="1"/>
</dbReference>
<dbReference type="EMBL" id="JAFEKC020000011">
    <property type="protein sequence ID" value="KAK0512359.1"/>
    <property type="molecule type" value="Genomic_DNA"/>
</dbReference>
<name>A0AA39R2D8_9LECA</name>
<dbReference type="Gene3D" id="3.40.50.720">
    <property type="entry name" value="NAD(P)-binding Rossmann-like Domain"/>
    <property type="match status" value="1"/>
</dbReference>
<reference evidence="2" key="1">
    <citation type="submission" date="2023-03" db="EMBL/GenBank/DDBJ databases">
        <title>Complete genome of Cladonia borealis.</title>
        <authorList>
            <person name="Park H."/>
        </authorList>
    </citation>
    <scope>NUCLEOTIDE SEQUENCE</scope>
    <source>
        <strain evidence="2">ANT050790</strain>
    </source>
</reference>
<comment type="caution">
    <text evidence="2">The sequence shown here is derived from an EMBL/GenBank/DDBJ whole genome shotgun (WGS) entry which is preliminary data.</text>
</comment>
<evidence type="ECO:0000256" key="1">
    <source>
        <dbReference type="ARBA" id="ARBA00023002"/>
    </source>
</evidence>
<accession>A0AA39R2D8</accession>
<evidence type="ECO:0000313" key="3">
    <source>
        <dbReference type="Proteomes" id="UP001166286"/>
    </source>
</evidence>
<protein>
    <recommendedName>
        <fullName evidence="4">NAD(P)-binding protein</fullName>
    </recommendedName>
</protein>
<sequence>MAHLITRNKFDPNKDIPDLSGKVYIVTGGTAGIGFGIAAHLLQHNASKLILVSQKEEHAEEAMEELKKYGDTNRVHWVQCDLKDLKRTNEIAQELKNERQIDALILNAGEGVGKFNLTTDNLDSHFQVNHLSQFLLALTLLPNLQSNPNSRLVLMSSDLHRAPLSSTTFTSIDEINTDLGPNSLYARTKLAQILFTRALVRRMQNNEPGYQSPKWSGPWVNAVHPGGVSTDQPQQAIDAYGTKAKIGVKVVRPFMKDPVDEGCRSGLFAATSEDVVTEKIQGQYIVPDRKITDPSKQARDDELGENLWRLSEEILEEKLGSLPYQQSL</sequence>
<dbReference type="PANTHER" id="PTHR43157:SF31">
    <property type="entry name" value="PHOSPHATIDYLINOSITOL-GLYCAN BIOSYNTHESIS CLASS F PROTEIN"/>
    <property type="match status" value="1"/>
</dbReference>
<dbReference type="GO" id="GO:0016491">
    <property type="term" value="F:oxidoreductase activity"/>
    <property type="evidence" value="ECO:0007669"/>
    <property type="project" value="UniProtKB-KW"/>
</dbReference>
<dbReference type="SUPFAM" id="SSF51735">
    <property type="entry name" value="NAD(P)-binding Rossmann-fold domains"/>
    <property type="match status" value="1"/>
</dbReference>
<keyword evidence="1" id="KW-0560">Oxidoreductase</keyword>
<proteinExistence type="predicted"/>